<dbReference type="GO" id="GO:0031419">
    <property type="term" value="F:cobalamin binding"/>
    <property type="evidence" value="ECO:0007669"/>
    <property type="project" value="InterPro"/>
</dbReference>
<dbReference type="InterPro" id="IPR000551">
    <property type="entry name" value="MerR-type_HTH_dom"/>
</dbReference>
<dbReference type="Gene3D" id="3.40.50.280">
    <property type="entry name" value="Cobalamin-binding domain"/>
    <property type="match status" value="1"/>
</dbReference>
<keyword evidence="4" id="KW-1185">Reference proteome</keyword>
<dbReference type="Pfam" id="PF13411">
    <property type="entry name" value="MerR_1"/>
    <property type="match status" value="1"/>
</dbReference>
<comment type="caution">
    <text evidence="3">The sequence shown here is derived from an EMBL/GenBank/DDBJ whole genome shotgun (WGS) entry which is preliminary data.</text>
</comment>
<dbReference type="PROSITE" id="PS51332">
    <property type="entry name" value="B12_BINDING"/>
    <property type="match status" value="1"/>
</dbReference>
<dbReference type="AlphaFoldDB" id="A0A2N3PTA8"/>
<feature type="domain" description="HTH merR-type" evidence="1">
    <location>
        <begin position="27"/>
        <end position="75"/>
    </location>
</feature>
<reference evidence="4" key="1">
    <citation type="submission" date="2017-12" db="EMBL/GenBank/DDBJ databases">
        <title>Draft genome sequence of Telmatospirillum siberiense 26-4b1T, an acidotolerant peatland alphaproteobacterium potentially involved in sulfur cycling.</title>
        <authorList>
            <person name="Hausmann B."/>
            <person name="Pjevac P."/>
            <person name="Schreck K."/>
            <person name="Herbold C.W."/>
            <person name="Daims H."/>
            <person name="Wagner M."/>
            <person name="Pester M."/>
            <person name="Loy A."/>
        </authorList>
    </citation>
    <scope>NUCLEOTIDE SEQUENCE [LARGE SCALE GENOMIC DNA]</scope>
    <source>
        <strain evidence="4">26-4b1</strain>
    </source>
</reference>
<dbReference type="PROSITE" id="PS50937">
    <property type="entry name" value="HTH_MERR_2"/>
    <property type="match status" value="1"/>
</dbReference>
<evidence type="ECO:0000313" key="3">
    <source>
        <dbReference type="EMBL" id="PKU23640.1"/>
    </source>
</evidence>
<organism evidence="3 4">
    <name type="scientific">Telmatospirillum siberiense</name>
    <dbReference type="NCBI Taxonomy" id="382514"/>
    <lineage>
        <taxon>Bacteria</taxon>
        <taxon>Pseudomonadati</taxon>
        <taxon>Pseudomonadota</taxon>
        <taxon>Alphaproteobacteria</taxon>
        <taxon>Rhodospirillales</taxon>
        <taxon>Rhodospirillaceae</taxon>
        <taxon>Telmatospirillum</taxon>
    </lineage>
</organism>
<dbReference type="Gene3D" id="1.10.1240.10">
    <property type="entry name" value="Methionine synthase domain"/>
    <property type="match status" value="1"/>
</dbReference>
<dbReference type="InterPro" id="IPR009061">
    <property type="entry name" value="DNA-bd_dom_put_sf"/>
</dbReference>
<dbReference type="GO" id="GO:0006355">
    <property type="term" value="P:regulation of DNA-templated transcription"/>
    <property type="evidence" value="ECO:0007669"/>
    <property type="project" value="InterPro"/>
</dbReference>
<dbReference type="Gene3D" id="1.10.1660.10">
    <property type="match status" value="1"/>
</dbReference>
<sequence>MPPPPEKPNDVERHGMPVPISALERETGISKEVARKWEIRYGFPCPERDENGDRLYSAKQVLSLRLIRRLLGAGMRPGKVVGLDLATLEQLAQNVTPDMVAKSSNFSTRLLETLARHDLRQLEYLLRGQLHRQGLSLFARETVARLNVIVGEAWLRGEIRVFEEHLYSEVVRGILQEAVRTVTETSGAPRVVLSTAPGELHTLGLLMANAVLSLEGACCIGLGAQTPSIEIVTAVKVCAVDVVGLSFSIAHPARESAQYLRDLRSRLDPAVDIWAGGLGVARLRRMEGVRFMSTLEEIGPAVQTWLKREIPSRART</sequence>
<evidence type="ECO:0000313" key="4">
    <source>
        <dbReference type="Proteomes" id="UP000233293"/>
    </source>
</evidence>
<gene>
    <name evidence="3" type="ORF">CWS72_15290</name>
</gene>
<protein>
    <submittedName>
        <fullName evidence="3">Uncharacterized protein</fullName>
    </submittedName>
</protein>
<dbReference type="EMBL" id="PIUM01000018">
    <property type="protein sequence ID" value="PKU23640.1"/>
    <property type="molecule type" value="Genomic_DNA"/>
</dbReference>
<name>A0A2N3PTA8_9PROT</name>
<dbReference type="GO" id="GO:0046872">
    <property type="term" value="F:metal ion binding"/>
    <property type="evidence" value="ECO:0007669"/>
    <property type="project" value="InterPro"/>
</dbReference>
<proteinExistence type="predicted"/>
<dbReference type="SUPFAM" id="SSF46955">
    <property type="entry name" value="Putative DNA-binding domain"/>
    <property type="match status" value="1"/>
</dbReference>
<evidence type="ECO:0000259" key="1">
    <source>
        <dbReference type="PROSITE" id="PS50937"/>
    </source>
</evidence>
<dbReference type="SUPFAM" id="SSF52242">
    <property type="entry name" value="Cobalamin (vitamin B12)-binding domain"/>
    <property type="match status" value="1"/>
</dbReference>
<evidence type="ECO:0000259" key="2">
    <source>
        <dbReference type="PROSITE" id="PS51332"/>
    </source>
</evidence>
<accession>A0A2N3PTA8</accession>
<dbReference type="Proteomes" id="UP000233293">
    <property type="component" value="Unassembled WGS sequence"/>
</dbReference>
<feature type="domain" description="B12-binding" evidence="2">
    <location>
        <begin position="188"/>
        <end position="313"/>
    </location>
</feature>
<dbReference type="InterPro" id="IPR036724">
    <property type="entry name" value="Cobalamin-bd_sf"/>
</dbReference>
<dbReference type="GO" id="GO:0003677">
    <property type="term" value="F:DNA binding"/>
    <property type="evidence" value="ECO:0007669"/>
    <property type="project" value="InterPro"/>
</dbReference>
<dbReference type="InterPro" id="IPR036594">
    <property type="entry name" value="Meth_synthase_dom"/>
</dbReference>
<dbReference type="InterPro" id="IPR006158">
    <property type="entry name" value="Cobalamin-bd"/>
</dbReference>
<dbReference type="Pfam" id="PF02310">
    <property type="entry name" value="B12-binding"/>
    <property type="match status" value="1"/>
</dbReference>